<dbReference type="InterPro" id="IPR041664">
    <property type="entry name" value="AAA_16"/>
</dbReference>
<gene>
    <name evidence="4" type="ORF">GA0070610_3798</name>
</gene>
<proteinExistence type="predicted"/>
<dbReference type="PANTHER" id="PTHR16305:SF35">
    <property type="entry name" value="TRANSCRIPTIONAL ACTIVATOR DOMAIN"/>
    <property type="match status" value="1"/>
</dbReference>
<dbReference type="Proteomes" id="UP000198251">
    <property type="component" value="Chromosome I"/>
</dbReference>
<dbReference type="AlphaFoldDB" id="A0A1C5GCN6"/>
<protein>
    <submittedName>
        <fullName evidence="4">Regulatory protein, luxR family</fullName>
    </submittedName>
</protein>
<dbReference type="InterPro" id="IPR000792">
    <property type="entry name" value="Tscrpt_reg_LuxR_C"/>
</dbReference>
<dbReference type="InterPro" id="IPR036388">
    <property type="entry name" value="WH-like_DNA-bd_sf"/>
</dbReference>
<accession>A0A1C5GCN6</accession>
<dbReference type="GO" id="GO:0005737">
    <property type="term" value="C:cytoplasm"/>
    <property type="evidence" value="ECO:0007669"/>
    <property type="project" value="TreeGrafter"/>
</dbReference>
<dbReference type="SMART" id="SM00421">
    <property type="entry name" value="HTH_LUXR"/>
    <property type="match status" value="1"/>
</dbReference>
<keyword evidence="5" id="KW-1185">Reference proteome</keyword>
<dbReference type="GO" id="GO:0003677">
    <property type="term" value="F:DNA binding"/>
    <property type="evidence" value="ECO:0007669"/>
    <property type="project" value="InterPro"/>
</dbReference>
<dbReference type="SUPFAM" id="SSF46894">
    <property type="entry name" value="C-terminal effector domain of the bipartite response regulators"/>
    <property type="match status" value="1"/>
</dbReference>
<evidence type="ECO:0000313" key="4">
    <source>
        <dbReference type="EMBL" id="SCG17487.1"/>
    </source>
</evidence>
<dbReference type="GO" id="GO:0004016">
    <property type="term" value="F:adenylate cyclase activity"/>
    <property type="evidence" value="ECO:0007669"/>
    <property type="project" value="TreeGrafter"/>
</dbReference>
<reference evidence="4 5" key="1">
    <citation type="submission" date="2016-06" db="EMBL/GenBank/DDBJ databases">
        <authorList>
            <person name="Kjaerup R.B."/>
            <person name="Dalgaard T.S."/>
            <person name="Juul-Madsen H.R."/>
        </authorList>
    </citation>
    <scope>NUCLEOTIDE SEQUENCE [LARGE SCALE GENOMIC DNA]</scope>
    <source>
        <strain evidence="4 5">DSM 43913</strain>
    </source>
</reference>
<dbReference type="GeneID" id="95803525"/>
<feature type="domain" description="HTH luxR-type" evidence="3">
    <location>
        <begin position="802"/>
        <end position="865"/>
    </location>
</feature>
<dbReference type="Gene3D" id="3.40.50.300">
    <property type="entry name" value="P-loop containing nucleotide triphosphate hydrolases"/>
    <property type="match status" value="1"/>
</dbReference>
<dbReference type="EMBL" id="LT607733">
    <property type="protein sequence ID" value="SCG17487.1"/>
    <property type="molecule type" value="Genomic_DNA"/>
</dbReference>
<dbReference type="CDD" id="cd06170">
    <property type="entry name" value="LuxR_C_like"/>
    <property type="match status" value="1"/>
</dbReference>
<dbReference type="Pfam" id="PF13191">
    <property type="entry name" value="AAA_16"/>
    <property type="match status" value="1"/>
</dbReference>
<keyword evidence="2" id="KW-0067">ATP-binding</keyword>
<dbReference type="PANTHER" id="PTHR16305">
    <property type="entry name" value="TESTICULAR SOLUBLE ADENYLYL CYCLASE"/>
    <property type="match status" value="1"/>
</dbReference>
<sequence>MSTPWPLVGRRRELDRLLDSLDSGVTRCTLVTGEAGIGKSRLATEVLAEAGRRGFLALRVTATPGWQSVPFGVLAQLVAQPVGPSVVEAFRDVAARLRAIAADRPVLVVVDDVNWLDDASSALLERLVAGEGVRVLATARSEAVASPAVTALRRLGPVERVELAAMSQEETAELIQAMLGGPTDGLTLATVWQAVRGNPLFLREMLRGGRQTDALARRRGVWTWRSTPLEHPHLSDLIAETLGQLGPDEIEALQYVAHGEPAPLPVVERLVPAQVAERLEERGLIELTTGEQRGLVRVAHPLYAEAARASTGALRTRRILRELADALEDTSPAQYEDHLRVVSWRCEADLAVDDADLLAASESALLRRGARLAERLARRVASPRGARQLGRALVAQGRGEEADEHLRRAYDSLDDPRDRAETAALRAVNLFWGLRRPGAASTVLADAASALPAAVHDGLLTAVAAMAVFDGRIAEGRDAVTRLGQHPPRDPLLGMAGAPLLPYLLVFSGQPARAAAMFDGDEVTFPQAWPTMRAATQALHVQALVMSGNLTQATESAEAYYLDAVDRGSADGVALLALMVGNCRYHRGRLGDALRWLREARALVDGHTLFPIRGYVLSVSAWFAAQAGAARDVREVRDELGGSFPTHSGPADFWGLAEAWTNVAEGRLAVAAGQLTALAAQARENGVRTIAAQALHLLSRVAPSTSAASALRQVADACDSPLFGLYADLAAALAGADPDALEELAATFGQRGYTTLELEATIAAGAARRRRGDHRAANAHAARAEKLRGHCDAYWPAWCGRVESAPSPLTGREREICELAATGLDNTAIAHRLRLSVRTVENHLQRSYHKLGVRSRLELAGTFPA</sequence>
<dbReference type="Gene3D" id="1.10.10.10">
    <property type="entry name" value="Winged helix-like DNA-binding domain superfamily/Winged helix DNA-binding domain"/>
    <property type="match status" value="1"/>
</dbReference>
<dbReference type="Pfam" id="PF00196">
    <property type="entry name" value="GerE"/>
    <property type="match status" value="1"/>
</dbReference>
<evidence type="ECO:0000256" key="1">
    <source>
        <dbReference type="ARBA" id="ARBA00022741"/>
    </source>
</evidence>
<dbReference type="GO" id="GO:0005524">
    <property type="term" value="F:ATP binding"/>
    <property type="evidence" value="ECO:0007669"/>
    <property type="project" value="UniProtKB-KW"/>
</dbReference>
<dbReference type="SUPFAM" id="SSF52540">
    <property type="entry name" value="P-loop containing nucleoside triphosphate hydrolases"/>
    <property type="match status" value="1"/>
</dbReference>
<dbReference type="GO" id="GO:0006355">
    <property type="term" value="P:regulation of DNA-templated transcription"/>
    <property type="evidence" value="ECO:0007669"/>
    <property type="project" value="InterPro"/>
</dbReference>
<dbReference type="InterPro" id="IPR016032">
    <property type="entry name" value="Sig_transdc_resp-reg_C-effctor"/>
</dbReference>
<dbReference type="InterPro" id="IPR027417">
    <property type="entry name" value="P-loop_NTPase"/>
</dbReference>
<dbReference type="RefSeq" id="WP_172896550.1">
    <property type="nucleotide sequence ID" value="NZ_LT607733.1"/>
</dbReference>
<keyword evidence="1" id="KW-0547">Nucleotide-binding</keyword>
<organism evidence="4 5">
    <name type="scientific">Micromonospora echinofusca</name>
    <dbReference type="NCBI Taxonomy" id="47858"/>
    <lineage>
        <taxon>Bacteria</taxon>
        <taxon>Bacillati</taxon>
        <taxon>Actinomycetota</taxon>
        <taxon>Actinomycetes</taxon>
        <taxon>Micromonosporales</taxon>
        <taxon>Micromonosporaceae</taxon>
        <taxon>Micromonospora</taxon>
    </lineage>
</organism>
<dbReference type="PRINTS" id="PR00038">
    <property type="entry name" value="HTHLUXR"/>
</dbReference>
<dbReference type="PROSITE" id="PS50043">
    <property type="entry name" value="HTH_LUXR_2"/>
    <property type="match status" value="1"/>
</dbReference>
<evidence type="ECO:0000313" key="5">
    <source>
        <dbReference type="Proteomes" id="UP000198251"/>
    </source>
</evidence>
<dbReference type="SMART" id="SM00382">
    <property type="entry name" value="AAA"/>
    <property type="match status" value="1"/>
</dbReference>
<dbReference type="PROSITE" id="PS00622">
    <property type="entry name" value="HTH_LUXR_1"/>
    <property type="match status" value="1"/>
</dbReference>
<name>A0A1C5GCN6_MICEH</name>
<dbReference type="InterPro" id="IPR003593">
    <property type="entry name" value="AAA+_ATPase"/>
</dbReference>
<evidence type="ECO:0000256" key="2">
    <source>
        <dbReference type="ARBA" id="ARBA00022840"/>
    </source>
</evidence>
<evidence type="ECO:0000259" key="3">
    <source>
        <dbReference type="PROSITE" id="PS50043"/>
    </source>
</evidence>